<comment type="caution">
    <text evidence="2">The sequence shown here is derived from an EMBL/GenBank/DDBJ whole genome shotgun (WGS) entry which is preliminary data.</text>
</comment>
<gene>
    <name evidence="2" type="ORF">Nepgr_032266</name>
</gene>
<dbReference type="EMBL" id="BSYO01000038">
    <property type="protein sequence ID" value="GMH30423.1"/>
    <property type="molecule type" value="Genomic_DNA"/>
</dbReference>
<evidence type="ECO:0000256" key="1">
    <source>
        <dbReference type="SAM" id="MobiDB-lite"/>
    </source>
</evidence>
<protein>
    <submittedName>
        <fullName evidence="2">Uncharacterized protein</fullName>
    </submittedName>
</protein>
<evidence type="ECO:0000313" key="2">
    <source>
        <dbReference type="EMBL" id="GMH30423.1"/>
    </source>
</evidence>
<sequence>MTVVLKYGKCFAGAGHWLLNHDCGGKGPWRFKSKPHPAIVLIGTVPNSNSFAALQCSENDTPSDPSDGGEKNDAFNNAEPDLGPTMNGVETDLRISNPSVLERVNWSESTRENEDDGHVSSGSVLRSLNSDTTLPDAEAVASHPLPNAIKSCISYTDLKNSMRKSRWHLHPEWHSAGTVLNCSPPAELKSSAGNGPI</sequence>
<organism evidence="2 3">
    <name type="scientific">Nepenthes gracilis</name>
    <name type="common">Slender pitcher plant</name>
    <dbReference type="NCBI Taxonomy" id="150966"/>
    <lineage>
        <taxon>Eukaryota</taxon>
        <taxon>Viridiplantae</taxon>
        <taxon>Streptophyta</taxon>
        <taxon>Embryophyta</taxon>
        <taxon>Tracheophyta</taxon>
        <taxon>Spermatophyta</taxon>
        <taxon>Magnoliopsida</taxon>
        <taxon>eudicotyledons</taxon>
        <taxon>Gunneridae</taxon>
        <taxon>Pentapetalae</taxon>
        <taxon>Caryophyllales</taxon>
        <taxon>Nepenthaceae</taxon>
        <taxon>Nepenthes</taxon>
    </lineage>
</organism>
<dbReference type="Proteomes" id="UP001279734">
    <property type="component" value="Unassembled WGS sequence"/>
</dbReference>
<feature type="compositionally biased region" description="Basic and acidic residues" evidence="1">
    <location>
        <begin position="109"/>
        <end position="118"/>
    </location>
</feature>
<accession>A0AAD3TIA2</accession>
<dbReference type="AlphaFoldDB" id="A0AAD3TIA2"/>
<reference evidence="2" key="1">
    <citation type="submission" date="2023-05" db="EMBL/GenBank/DDBJ databases">
        <title>Nepenthes gracilis genome sequencing.</title>
        <authorList>
            <person name="Fukushima K."/>
        </authorList>
    </citation>
    <scope>NUCLEOTIDE SEQUENCE</scope>
    <source>
        <strain evidence="2">SING2019-196</strain>
    </source>
</reference>
<keyword evidence="3" id="KW-1185">Reference proteome</keyword>
<evidence type="ECO:0000313" key="3">
    <source>
        <dbReference type="Proteomes" id="UP001279734"/>
    </source>
</evidence>
<feature type="region of interest" description="Disordered" evidence="1">
    <location>
        <begin position="56"/>
        <end position="127"/>
    </location>
</feature>
<proteinExistence type="predicted"/>
<name>A0AAD3TIA2_NEPGR</name>